<evidence type="ECO:0000256" key="1">
    <source>
        <dbReference type="SAM" id="MobiDB-lite"/>
    </source>
</evidence>
<evidence type="ECO:0000313" key="2">
    <source>
        <dbReference type="EMBL" id="KAF3504746.1"/>
    </source>
</evidence>
<feature type="compositionally biased region" description="Basic and acidic residues" evidence="1">
    <location>
        <begin position="11"/>
        <end position="21"/>
    </location>
</feature>
<gene>
    <name evidence="2" type="ORF">F2Q69_00041387</name>
</gene>
<organism evidence="2 3">
    <name type="scientific">Brassica cretica</name>
    <name type="common">Mustard</name>
    <dbReference type="NCBI Taxonomy" id="69181"/>
    <lineage>
        <taxon>Eukaryota</taxon>
        <taxon>Viridiplantae</taxon>
        <taxon>Streptophyta</taxon>
        <taxon>Embryophyta</taxon>
        <taxon>Tracheophyta</taxon>
        <taxon>Spermatophyta</taxon>
        <taxon>Magnoliopsida</taxon>
        <taxon>eudicotyledons</taxon>
        <taxon>Gunneridae</taxon>
        <taxon>Pentapetalae</taxon>
        <taxon>rosids</taxon>
        <taxon>malvids</taxon>
        <taxon>Brassicales</taxon>
        <taxon>Brassicaceae</taxon>
        <taxon>Brassiceae</taxon>
        <taxon>Brassica</taxon>
    </lineage>
</organism>
<comment type="caution">
    <text evidence="2">The sequence shown here is derived from an EMBL/GenBank/DDBJ whole genome shotgun (WGS) entry which is preliminary data.</text>
</comment>
<name>A0A8S9NQ68_BRACR</name>
<dbReference type="AlphaFoldDB" id="A0A8S9NQ68"/>
<reference evidence="2" key="1">
    <citation type="submission" date="2019-12" db="EMBL/GenBank/DDBJ databases">
        <title>Genome sequencing and annotation of Brassica cretica.</title>
        <authorList>
            <person name="Studholme D.J."/>
            <person name="Sarris P."/>
        </authorList>
    </citation>
    <scope>NUCLEOTIDE SEQUENCE</scope>
    <source>
        <strain evidence="2">PFS-109/04</strain>
        <tissue evidence="2">Leaf</tissue>
    </source>
</reference>
<sequence length="59" mass="6858">MESSFIFAGGSHDDRAETRNGAVDFRRNVQQREEMEIVEAIEEHLSRRPDKVNKPLQTE</sequence>
<feature type="region of interest" description="Disordered" evidence="1">
    <location>
        <begin position="1"/>
        <end position="21"/>
    </location>
</feature>
<dbReference type="EMBL" id="QGKX02001621">
    <property type="protein sequence ID" value="KAF3504746.1"/>
    <property type="molecule type" value="Genomic_DNA"/>
</dbReference>
<accession>A0A8S9NQ68</accession>
<proteinExistence type="predicted"/>
<dbReference type="Proteomes" id="UP000712600">
    <property type="component" value="Unassembled WGS sequence"/>
</dbReference>
<evidence type="ECO:0000313" key="3">
    <source>
        <dbReference type="Proteomes" id="UP000712600"/>
    </source>
</evidence>
<protein>
    <submittedName>
        <fullName evidence="2">Uncharacterized protein</fullName>
    </submittedName>
</protein>